<evidence type="ECO:0000256" key="4">
    <source>
        <dbReference type="ARBA" id="ARBA00023242"/>
    </source>
</evidence>
<dbReference type="FunFam" id="4.10.1040.10:FF:000001">
    <property type="entry name" value="doublesex- and mab-3-related transcription factor 1"/>
    <property type="match status" value="1"/>
</dbReference>
<dbReference type="SMART" id="SM00301">
    <property type="entry name" value="DM"/>
    <property type="match status" value="1"/>
</dbReference>
<dbReference type="EMBL" id="BLKM01012980">
    <property type="protein sequence ID" value="GFG38119.1"/>
    <property type="molecule type" value="Genomic_DNA"/>
</dbReference>
<comment type="caution">
    <text evidence="8">The sequence shown here is derived from an EMBL/GenBank/DDBJ whole genome shotgun (WGS) entry which is preliminary data.</text>
</comment>
<accession>A0A6L2Q083</accession>
<evidence type="ECO:0000256" key="5">
    <source>
        <dbReference type="PROSITE-ProRule" id="PRU00070"/>
    </source>
</evidence>
<dbReference type="AlphaFoldDB" id="A0A6L2Q083"/>
<dbReference type="GO" id="GO:0000981">
    <property type="term" value="F:DNA-binding transcription factor activity, RNA polymerase II-specific"/>
    <property type="evidence" value="ECO:0007669"/>
    <property type="project" value="TreeGrafter"/>
</dbReference>
<dbReference type="OrthoDB" id="6162476at2759"/>
<dbReference type="PROSITE" id="PS40000">
    <property type="entry name" value="DM_1"/>
    <property type="match status" value="1"/>
</dbReference>
<dbReference type="Proteomes" id="UP000502823">
    <property type="component" value="Unassembled WGS sequence"/>
</dbReference>
<dbReference type="GO" id="GO:0005634">
    <property type="term" value="C:nucleus"/>
    <property type="evidence" value="ECO:0007669"/>
    <property type="project" value="UniProtKB-SubCell"/>
</dbReference>
<dbReference type="PANTHER" id="PTHR12322">
    <property type="entry name" value="DOUBLESEX AND MAB-3 RELATED TRANSCRIPTION FACTOR DMRT"/>
    <property type="match status" value="1"/>
</dbReference>
<dbReference type="PANTHER" id="PTHR12322:SF53">
    <property type="entry name" value="DOUBLESEX-MAB RELATED 11E"/>
    <property type="match status" value="1"/>
</dbReference>
<comment type="subcellular location">
    <subcellularLocation>
        <location evidence="5">Nucleus</location>
    </subcellularLocation>
</comment>
<dbReference type="GO" id="GO:0000978">
    <property type="term" value="F:RNA polymerase II cis-regulatory region sequence-specific DNA binding"/>
    <property type="evidence" value="ECO:0007669"/>
    <property type="project" value="TreeGrafter"/>
</dbReference>
<dbReference type="InterPro" id="IPR001275">
    <property type="entry name" value="DM_DNA-bd"/>
</dbReference>
<feature type="DNA-binding region" description="DM" evidence="5">
    <location>
        <begin position="31"/>
        <end position="78"/>
    </location>
</feature>
<dbReference type="Pfam" id="PF00751">
    <property type="entry name" value="DM"/>
    <property type="match status" value="1"/>
</dbReference>
<protein>
    <recommendedName>
        <fullName evidence="7">DM domain-containing protein</fullName>
    </recommendedName>
</protein>
<dbReference type="GO" id="GO:0007548">
    <property type="term" value="P:sex differentiation"/>
    <property type="evidence" value="ECO:0007669"/>
    <property type="project" value="TreeGrafter"/>
</dbReference>
<evidence type="ECO:0000256" key="2">
    <source>
        <dbReference type="ARBA" id="ARBA00022833"/>
    </source>
</evidence>
<proteinExistence type="predicted"/>
<keyword evidence="4 5" id="KW-0539">Nucleus</keyword>
<evidence type="ECO:0000313" key="9">
    <source>
        <dbReference type="Proteomes" id="UP000502823"/>
    </source>
</evidence>
<keyword evidence="9" id="KW-1185">Reference proteome</keyword>
<evidence type="ECO:0000256" key="6">
    <source>
        <dbReference type="SAM" id="MobiDB-lite"/>
    </source>
</evidence>
<dbReference type="InParanoid" id="A0A6L2Q083"/>
<name>A0A6L2Q083_COPFO</name>
<dbReference type="GO" id="GO:0046872">
    <property type="term" value="F:metal ion binding"/>
    <property type="evidence" value="ECO:0007669"/>
    <property type="project" value="UniProtKB-KW"/>
</dbReference>
<dbReference type="PROSITE" id="PS50809">
    <property type="entry name" value="DM_2"/>
    <property type="match status" value="1"/>
</dbReference>
<gene>
    <name evidence="8" type="ORF">Cfor_07289</name>
</gene>
<sequence length="389" mass="43862">GMNTPPATERLVRGSRGGAGGGRRLLRTPKCARCRNHGVISCLKGHKRLCRWRECQCSSCQLVVERQRVMAAQVALRRQQSSEEGHDMRSRIQSAEALLAQKRLYQKHLRSLQQSSMARDILQGYRQRLGRFPTPTGSLLPTFLSDRIRKRRAFADRELETALPPTLFLHHPDEHATLLRDRLLAGLPLTLLPLVPPPQVNLWPTPYLQSAPTLTAHTNPSSNPPDPGNKSLPDTKNHPTPKTKPKISFSVESIIGTPVRHTFQQYSPLYLAEISEAMALYFLPSFSLQPCVRTQEKVVLISLHDNSIGKVTGYKVDGRRSISGRRVCDKPQNSSLTFLKTVLSVQYRTLLHAFNTNRGSETGNSEDRKSKFLEKVVPIWISMWRDVTT</sequence>
<feature type="non-terminal residue" evidence="8">
    <location>
        <position position="1"/>
    </location>
</feature>
<evidence type="ECO:0000259" key="7">
    <source>
        <dbReference type="PROSITE" id="PS50809"/>
    </source>
</evidence>
<dbReference type="Gene3D" id="4.10.1040.10">
    <property type="entry name" value="DM DNA-binding domain"/>
    <property type="match status" value="1"/>
</dbReference>
<dbReference type="InterPro" id="IPR036407">
    <property type="entry name" value="DM_DNA-bd_sf"/>
</dbReference>
<keyword evidence="1 5" id="KW-0479">Metal-binding</keyword>
<feature type="region of interest" description="Disordered" evidence="6">
    <location>
        <begin position="213"/>
        <end position="247"/>
    </location>
</feature>
<feature type="domain" description="DM" evidence="7">
    <location>
        <begin position="31"/>
        <end position="78"/>
    </location>
</feature>
<keyword evidence="2 5" id="KW-0862">Zinc</keyword>
<dbReference type="SUPFAM" id="SSF82927">
    <property type="entry name" value="Cysteine-rich DNA binding domain, (DM domain)"/>
    <property type="match status" value="1"/>
</dbReference>
<feature type="region of interest" description="Disordered" evidence="6">
    <location>
        <begin position="1"/>
        <end position="22"/>
    </location>
</feature>
<evidence type="ECO:0000313" key="8">
    <source>
        <dbReference type="EMBL" id="GFG38119.1"/>
    </source>
</evidence>
<reference evidence="9" key="1">
    <citation type="submission" date="2020-01" db="EMBL/GenBank/DDBJ databases">
        <title>Draft genome sequence of the Termite Coptotermes fromosanus.</title>
        <authorList>
            <person name="Itakura S."/>
            <person name="Yosikawa Y."/>
            <person name="Umezawa K."/>
        </authorList>
    </citation>
    <scope>NUCLEOTIDE SEQUENCE [LARGE SCALE GENOMIC DNA]</scope>
</reference>
<evidence type="ECO:0000256" key="3">
    <source>
        <dbReference type="ARBA" id="ARBA00023125"/>
    </source>
</evidence>
<keyword evidence="3 5" id="KW-0238">DNA-binding</keyword>
<evidence type="ECO:0000256" key="1">
    <source>
        <dbReference type="ARBA" id="ARBA00022723"/>
    </source>
</evidence>
<dbReference type="InterPro" id="IPR026607">
    <property type="entry name" value="DMRT"/>
</dbReference>
<dbReference type="FunCoup" id="A0A6L2Q083">
    <property type="interactions" value="3"/>
</dbReference>
<organism evidence="8 9">
    <name type="scientific">Coptotermes formosanus</name>
    <name type="common">Formosan subterranean termite</name>
    <dbReference type="NCBI Taxonomy" id="36987"/>
    <lineage>
        <taxon>Eukaryota</taxon>
        <taxon>Metazoa</taxon>
        <taxon>Ecdysozoa</taxon>
        <taxon>Arthropoda</taxon>
        <taxon>Hexapoda</taxon>
        <taxon>Insecta</taxon>
        <taxon>Pterygota</taxon>
        <taxon>Neoptera</taxon>
        <taxon>Polyneoptera</taxon>
        <taxon>Dictyoptera</taxon>
        <taxon>Blattodea</taxon>
        <taxon>Blattoidea</taxon>
        <taxon>Termitoidae</taxon>
        <taxon>Rhinotermitidae</taxon>
        <taxon>Coptotermes</taxon>
    </lineage>
</organism>